<dbReference type="Gene3D" id="1.20.5.4130">
    <property type="match status" value="1"/>
</dbReference>
<feature type="domain" description="Disease resistance N-terminal" evidence="5">
    <location>
        <begin position="5"/>
        <end position="91"/>
    </location>
</feature>
<dbReference type="Gene3D" id="3.40.50.300">
    <property type="entry name" value="P-loop containing nucleotide triphosphate hydrolases"/>
    <property type="match status" value="1"/>
</dbReference>
<keyword evidence="2" id="KW-0547">Nucleotide-binding</keyword>
<dbReference type="InterPro" id="IPR055414">
    <property type="entry name" value="LRR_R13L4/SHOC2-like"/>
</dbReference>
<dbReference type="InterPro" id="IPR036388">
    <property type="entry name" value="WH-like_DNA-bd_sf"/>
</dbReference>
<evidence type="ECO:0000256" key="3">
    <source>
        <dbReference type="ARBA" id="ARBA00022821"/>
    </source>
</evidence>
<dbReference type="InterPro" id="IPR002182">
    <property type="entry name" value="NB-ARC"/>
</dbReference>
<dbReference type="InterPro" id="IPR044974">
    <property type="entry name" value="Disease_R_plants"/>
</dbReference>
<dbReference type="InterPro" id="IPR058922">
    <property type="entry name" value="WHD_DRP"/>
</dbReference>
<dbReference type="EMBL" id="JAMYWD010000008">
    <property type="protein sequence ID" value="KAJ4964032.1"/>
    <property type="molecule type" value="Genomic_DNA"/>
</dbReference>
<accession>A0A9Q0HH83</accession>
<evidence type="ECO:0008006" key="10">
    <source>
        <dbReference type="Google" id="ProtNLM"/>
    </source>
</evidence>
<dbReference type="Pfam" id="PF23598">
    <property type="entry name" value="LRR_14"/>
    <property type="match status" value="1"/>
</dbReference>
<comment type="caution">
    <text evidence="8">The sequence shown here is derived from an EMBL/GenBank/DDBJ whole genome shotgun (WGS) entry which is preliminary data.</text>
</comment>
<dbReference type="Gene3D" id="1.10.8.430">
    <property type="entry name" value="Helical domain of apoptotic protease-activating factors"/>
    <property type="match status" value="1"/>
</dbReference>
<dbReference type="Proteomes" id="UP001141806">
    <property type="component" value="Unassembled WGS sequence"/>
</dbReference>
<keyword evidence="9" id="KW-1185">Reference proteome</keyword>
<dbReference type="Pfam" id="PF00931">
    <property type="entry name" value="NB-ARC"/>
    <property type="match status" value="1"/>
</dbReference>
<dbReference type="Gene3D" id="1.10.10.10">
    <property type="entry name" value="Winged helix-like DNA-binding domain superfamily/Winged helix DNA-binding domain"/>
    <property type="match status" value="1"/>
</dbReference>
<feature type="domain" description="Disease resistance R13L4/SHOC-2-like LRR" evidence="7">
    <location>
        <begin position="550"/>
        <end position="772"/>
    </location>
</feature>
<feature type="domain" description="NB-ARC" evidence="4">
    <location>
        <begin position="167"/>
        <end position="336"/>
    </location>
</feature>
<keyword evidence="3" id="KW-0611">Plant defense</keyword>
<dbReference type="FunFam" id="3.40.50.300:FF:001091">
    <property type="entry name" value="Probable disease resistance protein At1g61300"/>
    <property type="match status" value="1"/>
</dbReference>
<dbReference type="InterPro" id="IPR041118">
    <property type="entry name" value="Rx_N"/>
</dbReference>
<feature type="domain" description="Disease resistance protein winged helix" evidence="6">
    <location>
        <begin position="423"/>
        <end position="493"/>
    </location>
</feature>
<dbReference type="Pfam" id="PF18052">
    <property type="entry name" value="Rx_N"/>
    <property type="match status" value="1"/>
</dbReference>
<dbReference type="PANTHER" id="PTHR23155:SF1172">
    <property type="entry name" value="DISEASE RESISTANCE RPP13-LIKE PROTEIN 4"/>
    <property type="match status" value="1"/>
</dbReference>
<name>A0A9Q0HH83_9MAGN</name>
<dbReference type="OrthoDB" id="2973320at2759"/>
<dbReference type="InterPro" id="IPR038005">
    <property type="entry name" value="RX-like_CC"/>
</dbReference>
<proteinExistence type="predicted"/>
<reference evidence="8" key="1">
    <citation type="journal article" date="2023" name="Plant J.">
        <title>The genome of the king protea, Protea cynaroides.</title>
        <authorList>
            <person name="Chang J."/>
            <person name="Duong T.A."/>
            <person name="Schoeman C."/>
            <person name="Ma X."/>
            <person name="Roodt D."/>
            <person name="Barker N."/>
            <person name="Li Z."/>
            <person name="Van de Peer Y."/>
            <person name="Mizrachi E."/>
        </authorList>
    </citation>
    <scope>NUCLEOTIDE SEQUENCE</scope>
    <source>
        <tissue evidence="8">Young leaves</tissue>
    </source>
</reference>
<dbReference type="CDD" id="cd14798">
    <property type="entry name" value="RX-CC_like"/>
    <property type="match status" value="1"/>
</dbReference>
<dbReference type="InterPro" id="IPR042197">
    <property type="entry name" value="Apaf_helical"/>
</dbReference>
<dbReference type="InterPro" id="IPR027417">
    <property type="entry name" value="P-loop_NTPase"/>
</dbReference>
<keyword evidence="1" id="KW-0677">Repeat</keyword>
<dbReference type="PANTHER" id="PTHR23155">
    <property type="entry name" value="DISEASE RESISTANCE PROTEIN RP"/>
    <property type="match status" value="1"/>
</dbReference>
<evidence type="ECO:0000259" key="5">
    <source>
        <dbReference type="Pfam" id="PF18052"/>
    </source>
</evidence>
<evidence type="ECO:0000256" key="1">
    <source>
        <dbReference type="ARBA" id="ARBA00022737"/>
    </source>
</evidence>
<evidence type="ECO:0000313" key="8">
    <source>
        <dbReference type="EMBL" id="KAJ4964032.1"/>
    </source>
</evidence>
<dbReference type="AlphaFoldDB" id="A0A9Q0HH83"/>
<evidence type="ECO:0000259" key="4">
    <source>
        <dbReference type="Pfam" id="PF00931"/>
    </source>
</evidence>
<dbReference type="Gene3D" id="3.80.10.10">
    <property type="entry name" value="Ribonuclease Inhibitor"/>
    <property type="match status" value="2"/>
</dbReference>
<dbReference type="FunFam" id="1.10.10.10:FF:000322">
    <property type="entry name" value="Probable disease resistance protein At1g63360"/>
    <property type="match status" value="1"/>
</dbReference>
<dbReference type="SUPFAM" id="SSF52540">
    <property type="entry name" value="P-loop containing nucleoside triphosphate hydrolases"/>
    <property type="match status" value="1"/>
</dbReference>
<evidence type="ECO:0000313" key="9">
    <source>
        <dbReference type="Proteomes" id="UP001141806"/>
    </source>
</evidence>
<evidence type="ECO:0000259" key="7">
    <source>
        <dbReference type="Pfam" id="PF23598"/>
    </source>
</evidence>
<dbReference type="Pfam" id="PF23559">
    <property type="entry name" value="WHD_DRP"/>
    <property type="match status" value="1"/>
</dbReference>
<organism evidence="8 9">
    <name type="scientific">Protea cynaroides</name>
    <dbReference type="NCBI Taxonomy" id="273540"/>
    <lineage>
        <taxon>Eukaryota</taxon>
        <taxon>Viridiplantae</taxon>
        <taxon>Streptophyta</taxon>
        <taxon>Embryophyta</taxon>
        <taxon>Tracheophyta</taxon>
        <taxon>Spermatophyta</taxon>
        <taxon>Magnoliopsida</taxon>
        <taxon>Proteales</taxon>
        <taxon>Proteaceae</taxon>
        <taxon>Protea</taxon>
    </lineage>
</organism>
<dbReference type="PRINTS" id="PR00364">
    <property type="entry name" value="DISEASERSIST"/>
</dbReference>
<dbReference type="GO" id="GO:0043531">
    <property type="term" value="F:ADP binding"/>
    <property type="evidence" value="ECO:0007669"/>
    <property type="project" value="InterPro"/>
</dbReference>
<sequence length="851" mass="97245">MVDAVVSVFVEKLVNAIQEQSRIVTEFRDQFERLKGELQLMQSFLRDADRVKRKHQGVKMITIRLRELVYEAEDILADCRVRSNEDEEVPSKCKCLKCFSPSDLPFHYQTGKRLREINEKITAIKQSISTYLGVTVFTPMGSAEANDHEMSRWSSHVYDHTQVVGLEADTQKLKDWIFEANNGLLAIGIVGMGGLGKTTQAQMVFNDKEVENYFDRRMWVSVSQTFTEEQIMRSMLRYLGDASVGDDRGELLRKINQYLQGQRYLIVMDDVWREESAWWQRICNGLPKETGGSVIITTRIVKVAQKMGVTEARIHRPKFLSENDCWLLFRKVAFAASGGECGYPELESVGKEIVEKCKGLPLAIKAVGGIMLCKLPYYDEWRRIAENFREELAENDDSVMASLQLSYDELPSYLKSCFLCFSLFPEDCVITKEQLAHWWIGEGFVPVRSGRLTTLAAEDCFSGLTNRCLVEVVDKTYNGIIYTCKIHDMVRDILIKKREDDESNGASTRHLGLRSDLDCRHLHTNLKLRALLSTSKTGEYNKIPLAVAGKFSECRYLRVLDLSKSIFDTHLENLLDQIGLLQHLTFISFSNAHPLVQLPPSLEKLSNLEILDTSYCQNLMILPSFITTLEKLTILDVSYCGSLEYFPKGLGRLSNLEELLGFRPARSNQLEKCSIAELKSLSRLRKLELRLKRGDEIGDSEVNVLLHLQQLQFLTISCIDIDSHGDDLVAKINKLSPPQQLHEFRLMFFPGEMSPTWLNPISLPMLRYLSICSGDMAKMNPRFWGTPGSVWKIEGLMLETLSDLEEEWSAVHQSMPSLSIMNVCWCPKLKSFPIEDFGYRGGVWKKEEQRI</sequence>
<dbReference type="GO" id="GO:0098542">
    <property type="term" value="P:defense response to other organism"/>
    <property type="evidence" value="ECO:0007669"/>
    <property type="project" value="TreeGrafter"/>
</dbReference>
<dbReference type="SUPFAM" id="SSF52058">
    <property type="entry name" value="L domain-like"/>
    <property type="match status" value="1"/>
</dbReference>
<evidence type="ECO:0000256" key="2">
    <source>
        <dbReference type="ARBA" id="ARBA00022741"/>
    </source>
</evidence>
<dbReference type="InterPro" id="IPR032675">
    <property type="entry name" value="LRR_dom_sf"/>
</dbReference>
<evidence type="ECO:0000259" key="6">
    <source>
        <dbReference type="Pfam" id="PF23559"/>
    </source>
</evidence>
<gene>
    <name evidence="8" type="ORF">NE237_023971</name>
</gene>
<protein>
    <recommendedName>
        <fullName evidence="10">Disease resistance RPP13-like protein 4</fullName>
    </recommendedName>
</protein>